<evidence type="ECO:0000313" key="5">
    <source>
        <dbReference type="Proteomes" id="UP001226867"/>
    </source>
</evidence>
<keyword evidence="5" id="KW-1185">Reference proteome</keyword>
<reference evidence="4 5" key="1">
    <citation type="submission" date="2023-07" db="EMBL/GenBank/DDBJ databases">
        <title>Sorghum-associated microbial communities from plants grown in Nebraska, USA.</title>
        <authorList>
            <person name="Schachtman D."/>
        </authorList>
    </citation>
    <scope>NUCLEOTIDE SEQUENCE [LARGE SCALE GENOMIC DNA]</scope>
    <source>
        <strain evidence="4 5">DS1607</strain>
    </source>
</reference>
<dbReference type="Pfam" id="PF04351">
    <property type="entry name" value="PilP"/>
    <property type="match status" value="1"/>
</dbReference>
<proteinExistence type="predicted"/>
<evidence type="ECO:0000256" key="3">
    <source>
        <dbReference type="SAM" id="Phobius"/>
    </source>
</evidence>
<name>A0ABT9S400_9BURK</name>
<keyword evidence="1" id="KW-0175">Coiled coil</keyword>
<keyword evidence="3" id="KW-0472">Membrane</keyword>
<organism evidence="4 5">
    <name type="scientific">Variovorax ginsengisoli</name>
    <dbReference type="NCBI Taxonomy" id="363844"/>
    <lineage>
        <taxon>Bacteria</taxon>
        <taxon>Pseudomonadati</taxon>
        <taxon>Pseudomonadota</taxon>
        <taxon>Betaproteobacteria</taxon>
        <taxon>Burkholderiales</taxon>
        <taxon>Comamonadaceae</taxon>
        <taxon>Variovorax</taxon>
    </lineage>
</organism>
<dbReference type="PANTHER" id="PTHR39555:SF1">
    <property type="entry name" value="TYPE IV PILUS INNER MEMBRANE COMPONENT PILO"/>
    <property type="match status" value="1"/>
</dbReference>
<feature type="region of interest" description="Disordered" evidence="2">
    <location>
        <begin position="210"/>
        <end position="232"/>
    </location>
</feature>
<dbReference type="Gene3D" id="2.30.30.830">
    <property type="match status" value="1"/>
</dbReference>
<evidence type="ECO:0000256" key="2">
    <source>
        <dbReference type="SAM" id="MobiDB-lite"/>
    </source>
</evidence>
<comment type="caution">
    <text evidence="4">The sequence shown here is derived from an EMBL/GenBank/DDBJ whole genome shotgun (WGS) entry which is preliminary data.</text>
</comment>
<dbReference type="Gene3D" id="3.30.70.60">
    <property type="match status" value="1"/>
</dbReference>
<accession>A0ABT9S400</accession>
<keyword evidence="3" id="KW-0812">Transmembrane</keyword>
<dbReference type="Pfam" id="PF04350">
    <property type="entry name" value="PilO"/>
    <property type="match status" value="1"/>
</dbReference>
<evidence type="ECO:0000256" key="1">
    <source>
        <dbReference type="SAM" id="Coils"/>
    </source>
</evidence>
<evidence type="ECO:0000313" key="4">
    <source>
        <dbReference type="EMBL" id="MDP9898516.1"/>
    </source>
</evidence>
<sequence>MRREESTGASTRHLAAWRDALAVIDVRAPSSWPAVLRHALCVAVFLVVLGLLGIVWLAEALDLRDAQHQRSVELGREHERKRAEVKPLAALASQRAQAQRQVNALEGQLVGATELDGLLADIHQAGAARGLQFALLRPDPVMLAADHAEQPVALRLTGRYHDIGTFAADLARLPHLVNLGPMVLEPQPDGLLAMTGTVRVFRRLDAVEQAARKPDPAAQEPPVPRQEKVPSPASRRAAVVVAPLALFTPAPYLAVDTLDPFDARKLARAQGAPALSSVPSPGLDPLEAVPLDAIEWVGRMRRAGRTVALVEVERKLHVVHVGQHLGPDRGRVAHIGDDTLIVNEQVQDTSGAWVERQVTLHMRVAQKEKKK</sequence>
<gene>
    <name evidence="4" type="ORF">J2W36_000751</name>
</gene>
<keyword evidence="3" id="KW-1133">Transmembrane helix</keyword>
<dbReference type="InterPro" id="IPR007445">
    <property type="entry name" value="PilO"/>
</dbReference>
<dbReference type="RefSeq" id="WP_307688331.1">
    <property type="nucleotide sequence ID" value="NZ_JAUSRO010000002.1"/>
</dbReference>
<feature type="transmembrane region" description="Helical" evidence="3">
    <location>
        <begin position="35"/>
        <end position="58"/>
    </location>
</feature>
<feature type="coiled-coil region" evidence="1">
    <location>
        <begin position="88"/>
        <end position="115"/>
    </location>
</feature>
<dbReference type="Proteomes" id="UP001226867">
    <property type="component" value="Unassembled WGS sequence"/>
</dbReference>
<dbReference type="InterPro" id="IPR007446">
    <property type="entry name" value="PilP"/>
</dbReference>
<dbReference type="EMBL" id="JAUSRO010000002">
    <property type="protein sequence ID" value="MDP9898516.1"/>
    <property type="molecule type" value="Genomic_DNA"/>
</dbReference>
<protein>
    <submittedName>
        <fullName evidence="4">Tfp pilus assembly protein PilO/Tfp pilus assembly protein PilP</fullName>
    </submittedName>
</protein>
<dbReference type="InterPro" id="IPR014717">
    <property type="entry name" value="Transl_elong_EF1B/ribsomal_bS6"/>
</dbReference>
<dbReference type="PANTHER" id="PTHR39555">
    <property type="entry name" value="FIMBRIAL ASSEMBLY PROTEIN PILO-LIKE PROTEIN-RELATED"/>
    <property type="match status" value="1"/>
</dbReference>